<accession>A0A7G1KNG0</accession>
<keyword evidence="3" id="KW-1185">Reference proteome</keyword>
<dbReference type="KEGG" id="nwl:NWFMUON74_45440"/>
<dbReference type="Proteomes" id="UP000516173">
    <property type="component" value="Chromosome"/>
</dbReference>
<name>A0A7G1KNG0_9NOCA</name>
<evidence type="ECO:0000256" key="1">
    <source>
        <dbReference type="SAM" id="SignalP"/>
    </source>
</evidence>
<reference evidence="2 3" key="1">
    <citation type="submission" date="2020-08" db="EMBL/GenBank/DDBJ databases">
        <title>Genome Sequencing of Nocardia wallacei strain FMUON74 and assembly.</title>
        <authorList>
            <person name="Toyokawa M."/>
            <person name="Uesaka K."/>
        </authorList>
    </citation>
    <scope>NUCLEOTIDE SEQUENCE [LARGE SCALE GENOMIC DNA]</scope>
    <source>
        <strain evidence="2 3">FMUON74</strain>
    </source>
</reference>
<feature type="chain" id="PRO_5028848901" description="Secreted protein" evidence="1">
    <location>
        <begin position="27"/>
        <end position="76"/>
    </location>
</feature>
<evidence type="ECO:0000313" key="2">
    <source>
        <dbReference type="EMBL" id="BCK56772.1"/>
    </source>
</evidence>
<gene>
    <name evidence="2" type="ORF">NWFMUON74_45440</name>
</gene>
<dbReference type="AlphaFoldDB" id="A0A7G1KNG0"/>
<proteinExistence type="predicted"/>
<sequence length="76" mass="7644">MRFVKTGAAALALTGATVLGSGVAHADETITITTELLGCSLQNNIGLSVLAGVQPGTSLTVSDEVYADLQTHGCLV</sequence>
<dbReference type="GeneID" id="80349000"/>
<feature type="signal peptide" evidence="1">
    <location>
        <begin position="1"/>
        <end position="26"/>
    </location>
</feature>
<dbReference type="RefSeq" id="WP_187683784.1">
    <property type="nucleotide sequence ID" value="NZ_AP023396.1"/>
</dbReference>
<dbReference type="EMBL" id="AP023396">
    <property type="protein sequence ID" value="BCK56772.1"/>
    <property type="molecule type" value="Genomic_DNA"/>
</dbReference>
<evidence type="ECO:0008006" key="4">
    <source>
        <dbReference type="Google" id="ProtNLM"/>
    </source>
</evidence>
<protein>
    <recommendedName>
        <fullName evidence="4">Secreted protein</fullName>
    </recommendedName>
</protein>
<organism evidence="2 3">
    <name type="scientific">Nocardia wallacei</name>
    <dbReference type="NCBI Taxonomy" id="480035"/>
    <lineage>
        <taxon>Bacteria</taxon>
        <taxon>Bacillati</taxon>
        <taxon>Actinomycetota</taxon>
        <taxon>Actinomycetes</taxon>
        <taxon>Mycobacteriales</taxon>
        <taxon>Nocardiaceae</taxon>
        <taxon>Nocardia</taxon>
    </lineage>
</organism>
<evidence type="ECO:0000313" key="3">
    <source>
        <dbReference type="Proteomes" id="UP000516173"/>
    </source>
</evidence>
<keyword evidence="1" id="KW-0732">Signal</keyword>